<feature type="domain" description="BTB" evidence="2">
    <location>
        <begin position="24"/>
        <end position="83"/>
    </location>
</feature>
<organism evidence="3 4">
    <name type="scientific">Hypsizygus marmoreus</name>
    <name type="common">White beech mushroom</name>
    <name type="synonym">Agaricus marmoreus</name>
    <dbReference type="NCBI Taxonomy" id="39966"/>
    <lineage>
        <taxon>Eukaryota</taxon>
        <taxon>Fungi</taxon>
        <taxon>Dikarya</taxon>
        <taxon>Basidiomycota</taxon>
        <taxon>Agaricomycotina</taxon>
        <taxon>Agaricomycetes</taxon>
        <taxon>Agaricomycetidae</taxon>
        <taxon>Agaricales</taxon>
        <taxon>Tricholomatineae</taxon>
        <taxon>Lyophyllaceae</taxon>
        <taxon>Hypsizygus</taxon>
    </lineage>
</organism>
<dbReference type="Gene3D" id="3.30.710.10">
    <property type="entry name" value="Potassium Channel Kv1.1, Chain A"/>
    <property type="match status" value="1"/>
</dbReference>
<reference evidence="3" key="1">
    <citation type="submission" date="2018-04" db="EMBL/GenBank/DDBJ databases">
        <title>Whole genome sequencing of Hypsizygus marmoreus.</title>
        <authorList>
            <person name="Choi I.-G."/>
            <person name="Min B."/>
            <person name="Kim J.-G."/>
            <person name="Kim S."/>
            <person name="Oh Y.-L."/>
            <person name="Kong W.-S."/>
            <person name="Park H."/>
            <person name="Jeong J."/>
            <person name="Song E.-S."/>
        </authorList>
    </citation>
    <scope>NUCLEOTIDE SEQUENCE [LARGE SCALE GENOMIC DNA]</scope>
    <source>
        <strain evidence="3">51987-8</strain>
    </source>
</reference>
<evidence type="ECO:0000259" key="2">
    <source>
        <dbReference type="PROSITE" id="PS50097"/>
    </source>
</evidence>
<dbReference type="STRING" id="39966.A0A369JNI7"/>
<accession>A0A369JNI7</accession>
<dbReference type="InterPro" id="IPR011333">
    <property type="entry name" value="SKP1/BTB/POZ_sf"/>
</dbReference>
<evidence type="ECO:0000256" key="1">
    <source>
        <dbReference type="SAM" id="MobiDB-lite"/>
    </source>
</evidence>
<protein>
    <recommendedName>
        <fullName evidence="2">BTB domain-containing protein</fullName>
    </recommendedName>
</protein>
<keyword evidence="4" id="KW-1185">Reference proteome</keyword>
<name>A0A369JNI7_HYPMA</name>
<gene>
    <name evidence="3" type="ORF">Hypma_008960</name>
</gene>
<dbReference type="OrthoDB" id="2914220at2759"/>
<sequence length="305" mass="34801">MSDDEEELLAGSDDPPFDENDTGADIILRSNDGEDFYIRSALLTMASPFFARLLLSLRSHYRGPRGLPIIELAEDGESLQQLLLWCDPRAVPSWELDDIELALKSAEKYEMIGTKRFIGEMLGKLKEYVETEPLKLFAIAVRHRIPDLALIAKETLHHPLDGREYVPQLGDISGAVLHRLQEYYFCCTRTAIEVVERLEWEQRPFIWFEGPLVPCLCEYEVGQNHARRSKWWGDYMQRAKTALRLRPRGRTVLNLPSEIAASALELATLCLYCGGRAYADLQRFNVSFSNEVENAVDAVVCEFDL</sequence>
<dbReference type="InParanoid" id="A0A369JNI7"/>
<dbReference type="PROSITE" id="PS50097">
    <property type="entry name" value="BTB"/>
    <property type="match status" value="1"/>
</dbReference>
<dbReference type="InterPro" id="IPR000210">
    <property type="entry name" value="BTB/POZ_dom"/>
</dbReference>
<comment type="caution">
    <text evidence="3">The sequence shown here is derived from an EMBL/GenBank/DDBJ whole genome shotgun (WGS) entry which is preliminary data.</text>
</comment>
<evidence type="ECO:0000313" key="4">
    <source>
        <dbReference type="Proteomes" id="UP000076154"/>
    </source>
</evidence>
<feature type="region of interest" description="Disordered" evidence="1">
    <location>
        <begin position="1"/>
        <end position="22"/>
    </location>
</feature>
<evidence type="ECO:0000313" key="3">
    <source>
        <dbReference type="EMBL" id="RDB23799.1"/>
    </source>
</evidence>
<dbReference type="AlphaFoldDB" id="A0A369JNI7"/>
<dbReference type="Proteomes" id="UP000076154">
    <property type="component" value="Unassembled WGS sequence"/>
</dbReference>
<proteinExistence type="predicted"/>
<dbReference type="EMBL" id="LUEZ02000046">
    <property type="protein sequence ID" value="RDB23799.1"/>
    <property type="molecule type" value="Genomic_DNA"/>
</dbReference>